<proteinExistence type="predicted"/>
<protein>
    <recommendedName>
        <fullName evidence="1">Polymerase beta nucleotidyltransferase domain-containing protein</fullName>
    </recommendedName>
</protein>
<name>A0A2R4XFZ0_9BURK</name>
<feature type="domain" description="Polymerase beta nucleotidyltransferase" evidence="1">
    <location>
        <begin position="23"/>
        <end position="85"/>
    </location>
</feature>
<dbReference type="AlphaFoldDB" id="A0A2R4XFZ0"/>
<dbReference type="Gene3D" id="3.30.460.10">
    <property type="entry name" value="Beta Polymerase, domain 2"/>
    <property type="match status" value="1"/>
</dbReference>
<evidence type="ECO:0000313" key="3">
    <source>
        <dbReference type="Proteomes" id="UP000244571"/>
    </source>
</evidence>
<keyword evidence="3" id="KW-1185">Reference proteome</keyword>
<dbReference type="InterPro" id="IPR041633">
    <property type="entry name" value="Polbeta"/>
</dbReference>
<gene>
    <name evidence="2" type="ORF">DBV39_02300</name>
</gene>
<sequence length="92" mass="10482">MRSASSRFTIEPDGLRPDQGAVICEILRKYPAVEEAVLYASRSMGRFRKGSDIDLTLKFSIDPQTLNTISMELDDLMLPYMVDLRRQSMLPL</sequence>
<dbReference type="SUPFAM" id="SSF81301">
    <property type="entry name" value="Nucleotidyltransferase"/>
    <property type="match status" value="1"/>
</dbReference>
<reference evidence="2 3" key="1">
    <citation type="submission" date="2018-04" db="EMBL/GenBank/DDBJ databases">
        <title>Bordetella sp. HZ20 isolated from seawater.</title>
        <authorList>
            <person name="Sun C."/>
        </authorList>
    </citation>
    <scope>NUCLEOTIDE SEQUENCE [LARGE SCALE GENOMIC DNA]</scope>
    <source>
        <strain evidence="2 3">HZ20</strain>
    </source>
</reference>
<dbReference type="Pfam" id="PF18765">
    <property type="entry name" value="Polbeta"/>
    <property type="match status" value="1"/>
</dbReference>
<dbReference type="InterPro" id="IPR043519">
    <property type="entry name" value="NT_sf"/>
</dbReference>
<organism evidence="2 3">
    <name type="scientific">Orrella marina</name>
    <dbReference type="NCBI Taxonomy" id="2163011"/>
    <lineage>
        <taxon>Bacteria</taxon>
        <taxon>Pseudomonadati</taxon>
        <taxon>Pseudomonadota</taxon>
        <taxon>Betaproteobacteria</taxon>
        <taxon>Burkholderiales</taxon>
        <taxon>Alcaligenaceae</taxon>
        <taxon>Orrella</taxon>
    </lineage>
</organism>
<dbReference type="Proteomes" id="UP000244571">
    <property type="component" value="Chromosome"/>
</dbReference>
<dbReference type="KEGG" id="boz:DBV39_02300"/>
<dbReference type="EMBL" id="CP028901">
    <property type="protein sequence ID" value="AWB32737.1"/>
    <property type="molecule type" value="Genomic_DNA"/>
</dbReference>
<evidence type="ECO:0000313" key="2">
    <source>
        <dbReference type="EMBL" id="AWB32737.1"/>
    </source>
</evidence>
<accession>A0A2R4XFZ0</accession>
<dbReference type="CDD" id="cd05403">
    <property type="entry name" value="NT_KNTase_like"/>
    <property type="match status" value="1"/>
</dbReference>
<evidence type="ECO:0000259" key="1">
    <source>
        <dbReference type="Pfam" id="PF18765"/>
    </source>
</evidence>